<dbReference type="RefSeq" id="WP_186771682.1">
    <property type="nucleotide sequence ID" value="NZ_JACOMF010000020.1"/>
</dbReference>
<protein>
    <recommendedName>
        <fullName evidence="10">Probable GTP-binding protein EngB</fullName>
    </recommendedName>
</protein>
<reference evidence="12" key="1">
    <citation type="submission" date="2020-08" db="EMBL/GenBank/DDBJ databases">
        <authorList>
            <person name="Hu Y."/>
            <person name="Nguyen S.V."/>
            <person name="Li F."/>
            <person name="Fanning S."/>
        </authorList>
    </citation>
    <scope>NUCLEOTIDE SEQUENCE</scope>
    <source>
        <strain evidence="12">SYSU D8009</strain>
    </source>
</reference>
<keyword evidence="3 10" id="KW-0132">Cell division</keyword>
<keyword evidence="13" id="KW-1185">Reference proteome</keyword>
<accession>A0A9X0R128</accession>
<evidence type="ECO:0000256" key="5">
    <source>
        <dbReference type="ARBA" id="ARBA00022741"/>
    </source>
</evidence>
<dbReference type="HAMAP" id="MF_00321">
    <property type="entry name" value="GTPase_EngB"/>
    <property type="match status" value="1"/>
</dbReference>
<dbReference type="GO" id="GO:0005525">
    <property type="term" value="F:GTP binding"/>
    <property type="evidence" value="ECO:0007669"/>
    <property type="project" value="UniProtKB-UniRule"/>
</dbReference>
<dbReference type="PROSITE" id="PS51706">
    <property type="entry name" value="G_ENGB"/>
    <property type="match status" value="1"/>
</dbReference>
<keyword evidence="6" id="KW-0460">Magnesium</keyword>
<keyword evidence="7 10" id="KW-0342">GTP-binding</keyword>
<dbReference type="Gene3D" id="3.40.50.300">
    <property type="entry name" value="P-loop containing nucleotide triphosphate hydrolases"/>
    <property type="match status" value="1"/>
</dbReference>
<evidence type="ECO:0000313" key="12">
    <source>
        <dbReference type="EMBL" id="MBC4016913.1"/>
    </source>
</evidence>
<dbReference type="PANTHER" id="PTHR11649">
    <property type="entry name" value="MSS1/TRME-RELATED GTP-BINDING PROTEIN"/>
    <property type="match status" value="1"/>
</dbReference>
<comment type="caution">
    <text evidence="12">The sequence shown here is derived from an EMBL/GenBank/DDBJ whole genome shotgun (WGS) entry which is preliminary data.</text>
</comment>
<proteinExistence type="inferred from homology"/>
<dbReference type="PANTHER" id="PTHR11649:SF13">
    <property type="entry name" value="ENGB-TYPE G DOMAIN-CONTAINING PROTEIN"/>
    <property type="match status" value="1"/>
</dbReference>
<keyword evidence="5 10" id="KW-0547">Nucleotide-binding</keyword>
<comment type="cofactor">
    <cofactor evidence="1">
        <name>Mg(2+)</name>
        <dbReference type="ChEBI" id="CHEBI:18420"/>
    </cofactor>
</comment>
<evidence type="ECO:0000256" key="2">
    <source>
        <dbReference type="ARBA" id="ARBA00009638"/>
    </source>
</evidence>
<evidence type="ECO:0000313" key="13">
    <source>
        <dbReference type="Proteomes" id="UP000600101"/>
    </source>
</evidence>
<keyword evidence="8 10" id="KW-0717">Septation</keyword>
<keyword evidence="9 10" id="KW-0131">Cell cycle</keyword>
<sequence length="230" mass="25125">MTGGPDRPPDAVPNLSEARTEEDRAALLEAGRLLFARPCNFFYAAQRIDQLPPVGGPEVAFCGRSNVGKSSLLNALTGQNALARVSHTPGRTRQLNFFDLGEGRLTLVDMPGYGYAQASKSLKADWQGLMFDFLRGRPTLRRVLLLLDARIETKPSDRMAMELLDDAAVSFQIVLTKADDAKPWWLEQRRREAEQLARSHTAGHPLVLVTSASTGAGMPELRAELAALAA</sequence>
<evidence type="ECO:0000259" key="11">
    <source>
        <dbReference type="PROSITE" id="PS51706"/>
    </source>
</evidence>
<evidence type="ECO:0000256" key="10">
    <source>
        <dbReference type="HAMAP-Rule" id="MF_00321"/>
    </source>
</evidence>
<evidence type="ECO:0000256" key="8">
    <source>
        <dbReference type="ARBA" id="ARBA00023210"/>
    </source>
</evidence>
<evidence type="ECO:0000256" key="1">
    <source>
        <dbReference type="ARBA" id="ARBA00001946"/>
    </source>
</evidence>
<comment type="similarity">
    <text evidence="2 10">Belongs to the TRAFAC class TrmE-Era-EngA-EngB-Septin-like GTPase superfamily. EngB GTPase family.</text>
</comment>
<dbReference type="EMBL" id="JACOMF010000020">
    <property type="protein sequence ID" value="MBC4016913.1"/>
    <property type="molecule type" value="Genomic_DNA"/>
</dbReference>
<dbReference type="CDD" id="cd01876">
    <property type="entry name" value="YihA_EngB"/>
    <property type="match status" value="1"/>
</dbReference>
<keyword evidence="4" id="KW-0479">Metal-binding</keyword>
<dbReference type="InterPro" id="IPR019987">
    <property type="entry name" value="GTP-bd_ribosome_bio_YsxC"/>
</dbReference>
<evidence type="ECO:0000256" key="6">
    <source>
        <dbReference type="ARBA" id="ARBA00022842"/>
    </source>
</evidence>
<dbReference type="GO" id="GO:0046872">
    <property type="term" value="F:metal ion binding"/>
    <property type="evidence" value="ECO:0007669"/>
    <property type="project" value="UniProtKB-KW"/>
</dbReference>
<dbReference type="InterPro" id="IPR006073">
    <property type="entry name" value="GTP-bd"/>
</dbReference>
<comment type="function">
    <text evidence="10">Necessary for normal cell division and for the maintenance of normal septation.</text>
</comment>
<gene>
    <name evidence="10" type="primary">engB</name>
    <name evidence="12" type="ORF">H7965_16450</name>
</gene>
<feature type="domain" description="EngB-type G" evidence="11">
    <location>
        <begin position="55"/>
        <end position="230"/>
    </location>
</feature>
<evidence type="ECO:0000256" key="9">
    <source>
        <dbReference type="ARBA" id="ARBA00023306"/>
    </source>
</evidence>
<dbReference type="SUPFAM" id="SSF52540">
    <property type="entry name" value="P-loop containing nucleoside triphosphate hydrolases"/>
    <property type="match status" value="1"/>
</dbReference>
<dbReference type="GO" id="GO:0005829">
    <property type="term" value="C:cytosol"/>
    <property type="evidence" value="ECO:0007669"/>
    <property type="project" value="TreeGrafter"/>
</dbReference>
<dbReference type="Proteomes" id="UP000600101">
    <property type="component" value="Unassembled WGS sequence"/>
</dbReference>
<dbReference type="AlphaFoldDB" id="A0A9X0R128"/>
<evidence type="ECO:0000256" key="4">
    <source>
        <dbReference type="ARBA" id="ARBA00022723"/>
    </source>
</evidence>
<evidence type="ECO:0000256" key="7">
    <source>
        <dbReference type="ARBA" id="ARBA00023134"/>
    </source>
</evidence>
<evidence type="ECO:0000256" key="3">
    <source>
        <dbReference type="ARBA" id="ARBA00022618"/>
    </source>
</evidence>
<dbReference type="Pfam" id="PF01926">
    <property type="entry name" value="MMR_HSR1"/>
    <property type="match status" value="1"/>
</dbReference>
<dbReference type="GO" id="GO:0000917">
    <property type="term" value="P:division septum assembly"/>
    <property type="evidence" value="ECO:0007669"/>
    <property type="project" value="UniProtKB-KW"/>
</dbReference>
<dbReference type="NCBIfam" id="TIGR03598">
    <property type="entry name" value="GTPase_YsxC"/>
    <property type="match status" value="1"/>
</dbReference>
<dbReference type="InterPro" id="IPR030393">
    <property type="entry name" value="G_ENGB_dom"/>
</dbReference>
<dbReference type="InterPro" id="IPR027417">
    <property type="entry name" value="P-loop_NTPase"/>
</dbReference>
<organism evidence="12 13">
    <name type="scientific">Siccirubricoccus deserti</name>
    <dbReference type="NCBI Taxonomy" id="2013562"/>
    <lineage>
        <taxon>Bacteria</taxon>
        <taxon>Pseudomonadati</taxon>
        <taxon>Pseudomonadota</taxon>
        <taxon>Alphaproteobacteria</taxon>
        <taxon>Acetobacterales</taxon>
        <taxon>Roseomonadaceae</taxon>
        <taxon>Siccirubricoccus</taxon>
    </lineage>
</organism>
<name>A0A9X0R128_9PROT</name>